<reference evidence="1 2" key="1">
    <citation type="submission" date="2019-03" db="EMBL/GenBank/DDBJ databases">
        <title>Single cell metagenomics reveals metabolic interactions within the superorganism composed of flagellate Streblomastix strix and complex community of Bacteroidetes bacteria on its surface.</title>
        <authorList>
            <person name="Treitli S.C."/>
            <person name="Kolisko M."/>
            <person name="Husnik F."/>
            <person name="Keeling P."/>
            <person name="Hampl V."/>
        </authorList>
    </citation>
    <scope>NUCLEOTIDE SEQUENCE [LARGE SCALE GENOMIC DNA]</scope>
    <source>
        <strain evidence="1">ST1C</strain>
    </source>
</reference>
<evidence type="ECO:0000313" key="2">
    <source>
        <dbReference type="Proteomes" id="UP000324800"/>
    </source>
</evidence>
<accession>A0A5J4VYP6</accession>
<organism evidence="1 2">
    <name type="scientific">Streblomastix strix</name>
    <dbReference type="NCBI Taxonomy" id="222440"/>
    <lineage>
        <taxon>Eukaryota</taxon>
        <taxon>Metamonada</taxon>
        <taxon>Preaxostyla</taxon>
        <taxon>Oxymonadida</taxon>
        <taxon>Streblomastigidae</taxon>
        <taxon>Streblomastix</taxon>
    </lineage>
</organism>
<evidence type="ECO:0000313" key="1">
    <source>
        <dbReference type="EMBL" id="KAA6387336.1"/>
    </source>
</evidence>
<dbReference type="EMBL" id="SNRW01004416">
    <property type="protein sequence ID" value="KAA6387336.1"/>
    <property type="molecule type" value="Genomic_DNA"/>
</dbReference>
<comment type="caution">
    <text evidence="1">The sequence shown here is derived from an EMBL/GenBank/DDBJ whole genome shotgun (WGS) entry which is preliminary data.</text>
</comment>
<name>A0A5J4VYP6_9EUKA</name>
<dbReference type="Proteomes" id="UP000324800">
    <property type="component" value="Unassembled WGS sequence"/>
</dbReference>
<protein>
    <submittedName>
        <fullName evidence="1">Uncharacterized protein</fullName>
    </submittedName>
</protein>
<dbReference type="AlphaFoldDB" id="A0A5J4VYP6"/>
<gene>
    <name evidence="1" type="ORF">EZS28_017136</name>
</gene>
<sequence length="97" mass="11021">MDYVKINAKILLVKTITQCKCKYQDQRDACQEGYCNNITEETPIDACPCPEDKNELKNDKRYTKGGLCASGSFHVAKSVVEFSLFQFQSRITTCQLI</sequence>
<proteinExistence type="predicted"/>